<reference evidence="1 2" key="2">
    <citation type="journal article" date="2013" name="Genome Announc.">
        <title>Genome Sequence of Growth-Improving Paenibacillus mucilaginosus Strain KNP414.</title>
        <authorList>
            <person name="Lu J.J."/>
            <person name="Wang J.F."/>
            <person name="Hu X.F."/>
        </authorList>
    </citation>
    <scope>NUCLEOTIDE SEQUENCE [LARGE SCALE GENOMIC DNA]</scope>
    <source>
        <strain evidence="1 2">KNP414</strain>
    </source>
</reference>
<dbReference type="AlphaFoldDB" id="F8FH26"/>
<gene>
    <name evidence="1" type="ordered locus">KNP414_00024</name>
</gene>
<organism evidence="1 2">
    <name type="scientific">Paenibacillus mucilaginosus (strain KNP414)</name>
    <dbReference type="NCBI Taxonomy" id="1036673"/>
    <lineage>
        <taxon>Bacteria</taxon>
        <taxon>Bacillati</taxon>
        <taxon>Bacillota</taxon>
        <taxon>Bacilli</taxon>
        <taxon>Bacillales</taxon>
        <taxon>Paenibacillaceae</taxon>
        <taxon>Paenibacillus</taxon>
    </lineage>
</organism>
<reference evidence="2" key="1">
    <citation type="submission" date="2011-06" db="EMBL/GenBank/DDBJ databases">
        <title>Complete genome sequence of Paenibacillus mucilaginosus KNP414.</title>
        <authorList>
            <person name="Wang J."/>
            <person name="Hu S."/>
            <person name="Hu X."/>
            <person name="Zhang B."/>
            <person name="Dong D."/>
            <person name="Zhang S."/>
            <person name="Zhao K."/>
            <person name="Wu D."/>
        </authorList>
    </citation>
    <scope>NUCLEOTIDE SEQUENCE [LARGE SCALE GENOMIC DNA]</scope>
    <source>
        <strain evidence="2">KNP414</strain>
    </source>
</reference>
<dbReference type="PATRIC" id="fig|1036673.3.peg.20"/>
<proteinExistence type="predicted"/>
<evidence type="ECO:0000313" key="2">
    <source>
        <dbReference type="Proteomes" id="UP000006620"/>
    </source>
</evidence>
<dbReference type="Proteomes" id="UP000006620">
    <property type="component" value="Chromosome"/>
</dbReference>
<evidence type="ECO:0000313" key="1">
    <source>
        <dbReference type="EMBL" id="AEI38676.1"/>
    </source>
</evidence>
<sequence length="39" mass="4427">MLLSRIQKFSVDHLTTWEVFEATAYNRVQSVLTTALSGL</sequence>
<name>F8FH26_PAEMK</name>
<protein>
    <submittedName>
        <fullName evidence="1">Uncharacterized protein</fullName>
    </submittedName>
</protein>
<dbReference type="EMBL" id="CP002869">
    <property type="protein sequence ID" value="AEI38676.1"/>
    <property type="molecule type" value="Genomic_DNA"/>
</dbReference>
<dbReference type="KEGG" id="pms:KNP414_00024"/>
<dbReference type="HOGENOM" id="CLU_3313807_0_0_9"/>
<accession>F8FH26</accession>